<gene>
    <name evidence="2" type="ORF">NE237_016021</name>
</gene>
<evidence type="ECO:0000313" key="3">
    <source>
        <dbReference type="Proteomes" id="UP001141806"/>
    </source>
</evidence>
<reference evidence="2" key="1">
    <citation type="journal article" date="2023" name="Plant J.">
        <title>The genome of the king protea, Protea cynaroides.</title>
        <authorList>
            <person name="Chang J."/>
            <person name="Duong T.A."/>
            <person name="Schoeman C."/>
            <person name="Ma X."/>
            <person name="Roodt D."/>
            <person name="Barker N."/>
            <person name="Li Z."/>
            <person name="Van de Peer Y."/>
            <person name="Mizrachi E."/>
        </authorList>
    </citation>
    <scope>NUCLEOTIDE SEQUENCE</scope>
    <source>
        <tissue evidence="2">Young leaves</tissue>
    </source>
</reference>
<feature type="compositionally biased region" description="Basic and acidic residues" evidence="1">
    <location>
        <begin position="188"/>
        <end position="201"/>
    </location>
</feature>
<dbReference type="Proteomes" id="UP001141806">
    <property type="component" value="Unassembled WGS sequence"/>
</dbReference>
<sequence length="201" mass="21276">MALEGVVLPVRGDISSGRRENLSDTMREQTSLCVPLLQRESSGNVNEQSGVQSLSAMTEAYSRNQIGRGEQVAAPNAESSNVVQVEQVAAHNVATTSGDQIKQVAASVINQAINSAQPMHAAGNRSTAATSNDINSTIHGSGNGRISSSDLKAAVISFNEVEQVDKMLEGSKEPFNIVRPTRAKMKKQLAEKGGKDKSVSK</sequence>
<dbReference type="EMBL" id="JAMYWD010000006">
    <property type="protein sequence ID" value="KAJ4969320.1"/>
    <property type="molecule type" value="Genomic_DNA"/>
</dbReference>
<dbReference type="AlphaFoldDB" id="A0A9Q0KF77"/>
<feature type="region of interest" description="Disordered" evidence="1">
    <location>
        <begin position="182"/>
        <end position="201"/>
    </location>
</feature>
<proteinExistence type="predicted"/>
<evidence type="ECO:0000256" key="1">
    <source>
        <dbReference type="SAM" id="MobiDB-lite"/>
    </source>
</evidence>
<comment type="caution">
    <text evidence="2">The sequence shown here is derived from an EMBL/GenBank/DDBJ whole genome shotgun (WGS) entry which is preliminary data.</text>
</comment>
<protein>
    <submittedName>
        <fullName evidence="2">Uncharacterized protein</fullName>
    </submittedName>
</protein>
<evidence type="ECO:0000313" key="2">
    <source>
        <dbReference type="EMBL" id="KAJ4969320.1"/>
    </source>
</evidence>
<organism evidence="2 3">
    <name type="scientific">Protea cynaroides</name>
    <dbReference type="NCBI Taxonomy" id="273540"/>
    <lineage>
        <taxon>Eukaryota</taxon>
        <taxon>Viridiplantae</taxon>
        <taxon>Streptophyta</taxon>
        <taxon>Embryophyta</taxon>
        <taxon>Tracheophyta</taxon>
        <taxon>Spermatophyta</taxon>
        <taxon>Magnoliopsida</taxon>
        <taxon>Proteales</taxon>
        <taxon>Proteaceae</taxon>
        <taxon>Protea</taxon>
    </lineage>
</organism>
<accession>A0A9Q0KF77</accession>
<keyword evidence="3" id="KW-1185">Reference proteome</keyword>
<name>A0A9Q0KF77_9MAGN</name>